<dbReference type="GO" id="GO:0016020">
    <property type="term" value="C:membrane"/>
    <property type="evidence" value="ECO:0007669"/>
    <property type="project" value="InterPro"/>
</dbReference>
<dbReference type="RefSeq" id="XP_004257707.1">
    <property type="nucleotide sequence ID" value="XM_004257659.1"/>
</dbReference>
<dbReference type="GO" id="GO:0007165">
    <property type="term" value="P:signal transduction"/>
    <property type="evidence" value="ECO:0007669"/>
    <property type="project" value="InterPro"/>
</dbReference>
<dbReference type="GeneID" id="14889876"/>
<dbReference type="GO" id="GO:0005525">
    <property type="term" value="F:GTP binding"/>
    <property type="evidence" value="ECO:0007669"/>
    <property type="project" value="UniProtKB-KW"/>
</dbReference>
<evidence type="ECO:0000256" key="1">
    <source>
        <dbReference type="ARBA" id="ARBA00022741"/>
    </source>
</evidence>
<evidence type="ECO:0000313" key="4">
    <source>
        <dbReference type="Proteomes" id="UP000014680"/>
    </source>
</evidence>
<dbReference type="SMART" id="SM00173">
    <property type="entry name" value="RAS"/>
    <property type="match status" value="1"/>
</dbReference>
<keyword evidence="1" id="KW-0547">Nucleotide-binding</keyword>
<dbReference type="EMBL" id="KB206483">
    <property type="protein sequence ID" value="ELP90936.1"/>
    <property type="molecule type" value="Genomic_DNA"/>
</dbReference>
<dbReference type="InterPro" id="IPR027417">
    <property type="entry name" value="P-loop_NTPase"/>
</dbReference>
<dbReference type="PROSITE" id="PS51419">
    <property type="entry name" value="RAB"/>
    <property type="match status" value="1"/>
</dbReference>
<dbReference type="GO" id="GO:0003924">
    <property type="term" value="F:GTPase activity"/>
    <property type="evidence" value="ECO:0007669"/>
    <property type="project" value="InterPro"/>
</dbReference>
<dbReference type="InterPro" id="IPR001806">
    <property type="entry name" value="Small_GTPase"/>
</dbReference>
<dbReference type="SMART" id="SM00175">
    <property type="entry name" value="RAB"/>
    <property type="match status" value="1"/>
</dbReference>
<dbReference type="Proteomes" id="UP000014680">
    <property type="component" value="Unassembled WGS sequence"/>
</dbReference>
<dbReference type="InterPro" id="IPR020849">
    <property type="entry name" value="Small_GTPase_Ras-type"/>
</dbReference>
<dbReference type="Pfam" id="PF00071">
    <property type="entry name" value="Ras"/>
    <property type="match status" value="1"/>
</dbReference>
<gene>
    <name evidence="3" type="ORF">EIN_362190</name>
</gene>
<sequence>MENKILIKLLGVPCVGCTSICTRYTMDIFVENYYQCICEDYYYKTVTIKDKKYELDIYDSRGTLICYDFTELMIKHSNIIVLVYSIDSKTSFNEMCTILNLVHKTLEVDTLRTVPAVICGNKNDLENKREVSYIEGQKLAEKEGCLFYEILALKNTNLTEMFEKAVSCYVNTKSNETEQKYEICK</sequence>
<reference evidence="3 4" key="1">
    <citation type="submission" date="2012-10" db="EMBL/GenBank/DDBJ databases">
        <authorList>
            <person name="Zafar N."/>
            <person name="Inman J."/>
            <person name="Hall N."/>
            <person name="Lorenzi H."/>
            <person name="Caler E."/>
        </authorList>
    </citation>
    <scope>NUCLEOTIDE SEQUENCE [LARGE SCALE GENOMIC DNA]</scope>
    <source>
        <strain evidence="3 4">IP1</strain>
    </source>
</reference>
<name>A0A0A1UBD7_ENTIV</name>
<dbReference type="PRINTS" id="PR00449">
    <property type="entry name" value="RASTRNSFRMNG"/>
</dbReference>
<dbReference type="OrthoDB" id="265044at2759"/>
<dbReference type="PANTHER" id="PTHR24070">
    <property type="entry name" value="RAS, DI-RAS, AND RHEB FAMILY MEMBERS OF SMALL GTPASE SUPERFAMILY"/>
    <property type="match status" value="1"/>
</dbReference>
<keyword evidence="2" id="KW-0342">GTP-binding</keyword>
<evidence type="ECO:0000256" key="2">
    <source>
        <dbReference type="ARBA" id="ARBA00023134"/>
    </source>
</evidence>
<proteinExistence type="predicted"/>
<dbReference type="KEGG" id="eiv:EIN_362190"/>
<dbReference type="SUPFAM" id="SSF52540">
    <property type="entry name" value="P-loop containing nucleoside triphosphate hydrolases"/>
    <property type="match status" value="1"/>
</dbReference>
<dbReference type="VEuPathDB" id="AmoebaDB:EIN_362190"/>
<protein>
    <submittedName>
        <fullName evidence="3">Uncharacterized protein</fullName>
    </submittedName>
</protein>
<dbReference type="PROSITE" id="PS51421">
    <property type="entry name" value="RAS"/>
    <property type="match status" value="1"/>
</dbReference>
<keyword evidence="4" id="KW-1185">Reference proteome</keyword>
<accession>A0A0A1UBD7</accession>
<evidence type="ECO:0000313" key="3">
    <source>
        <dbReference type="EMBL" id="ELP90936.1"/>
    </source>
</evidence>
<dbReference type="SMART" id="SM00174">
    <property type="entry name" value="RHO"/>
    <property type="match status" value="1"/>
</dbReference>
<dbReference type="AlphaFoldDB" id="A0A0A1UBD7"/>
<organism evidence="3 4">
    <name type="scientific">Entamoeba invadens IP1</name>
    <dbReference type="NCBI Taxonomy" id="370355"/>
    <lineage>
        <taxon>Eukaryota</taxon>
        <taxon>Amoebozoa</taxon>
        <taxon>Evosea</taxon>
        <taxon>Archamoebae</taxon>
        <taxon>Mastigamoebida</taxon>
        <taxon>Entamoebidae</taxon>
        <taxon>Entamoeba</taxon>
    </lineage>
</organism>
<dbReference type="Gene3D" id="3.40.50.300">
    <property type="entry name" value="P-loop containing nucleotide triphosphate hydrolases"/>
    <property type="match status" value="1"/>
</dbReference>